<evidence type="ECO:0000313" key="3">
    <source>
        <dbReference type="Proteomes" id="UP000472335"/>
    </source>
</evidence>
<dbReference type="GO" id="GO:0009239">
    <property type="term" value="P:enterobactin biosynthetic process"/>
    <property type="evidence" value="ECO:0007669"/>
    <property type="project" value="TreeGrafter"/>
</dbReference>
<comment type="caution">
    <text evidence="2">The sequence shown here is derived from an EMBL/GenBank/DDBJ whole genome shotgun (WGS) entry which is preliminary data.</text>
</comment>
<dbReference type="AlphaFoldDB" id="A0A6G4V1L6"/>
<evidence type="ECO:0000259" key="1">
    <source>
        <dbReference type="Pfam" id="PF00668"/>
    </source>
</evidence>
<organism evidence="2 3">
    <name type="scientific">Streptomyces scabichelini</name>
    <dbReference type="NCBI Taxonomy" id="2711217"/>
    <lineage>
        <taxon>Bacteria</taxon>
        <taxon>Bacillati</taxon>
        <taxon>Actinomycetota</taxon>
        <taxon>Actinomycetes</taxon>
        <taxon>Kitasatosporales</taxon>
        <taxon>Streptomycetaceae</taxon>
        <taxon>Streptomyces</taxon>
    </lineage>
</organism>
<dbReference type="Gene3D" id="3.30.559.30">
    <property type="entry name" value="Nonribosomal peptide synthetase, condensation domain"/>
    <property type="match status" value="1"/>
</dbReference>
<evidence type="ECO:0000313" key="2">
    <source>
        <dbReference type="EMBL" id="NGO07871.1"/>
    </source>
</evidence>
<dbReference type="GO" id="GO:0043041">
    <property type="term" value="P:amino acid activation for nonribosomal peptide biosynthetic process"/>
    <property type="evidence" value="ECO:0007669"/>
    <property type="project" value="TreeGrafter"/>
</dbReference>
<name>A0A6G4V1L6_9ACTN</name>
<dbReference type="GO" id="GO:0031177">
    <property type="term" value="F:phosphopantetheine binding"/>
    <property type="evidence" value="ECO:0007669"/>
    <property type="project" value="TreeGrafter"/>
</dbReference>
<dbReference type="InterPro" id="IPR001242">
    <property type="entry name" value="Condensation_dom"/>
</dbReference>
<dbReference type="InterPro" id="IPR023213">
    <property type="entry name" value="CAT-like_dom_sf"/>
</dbReference>
<dbReference type="PANTHER" id="PTHR45527:SF1">
    <property type="entry name" value="FATTY ACID SYNTHASE"/>
    <property type="match status" value="1"/>
</dbReference>
<dbReference type="EMBL" id="JAAKZY010000021">
    <property type="protein sequence ID" value="NGO07871.1"/>
    <property type="molecule type" value="Genomic_DNA"/>
</dbReference>
<dbReference type="GO" id="GO:0008610">
    <property type="term" value="P:lipid biosynthetic process"/>
    <property type="evidence" value="ECO:0007669"/>
    <property type="project" value="UniProtKB-ARBA"/>
</dbReference>
<keyword evidence="3" id="KW-1185">Reference proteome</keyword>
<dbReference type="GO" id="GO:0005829">
    <property type="term" value="C:cytosol"/>
    <property type="evidence" value="ECO:0007669"/>
    <property type="project" value="TreeGrafter"/>
</dbReference>
<dbReference type="SUPFAM" id="SSF52777">
    <property type="entry name" value="CoA-dependent acyltransferases"/>
    <property type="match status" value="2"/>
</dbReference>
<accession>A0A6G4V1L6</accession>
<feature type="domain" description="Condensation" evidence="1">
    <location>
        <begin position="42"/>
        <end position="440"/>
    </location>
</feature>
<dbReference type="Gene3D" id="3.30.559.10">
    <property type="entry name" value="Chloramphenicol acetyltransferase-like domain"/>
    <property type="match status" value="1"/>
</dbReference>
<dbReference type="GO" id="GO:0009366">
    <property type="term" value="C:enterobactin synthetase complex"/>
    <property type="evidence" value="ECO:0007669"/>
    <property type="project" value="TreeGrafter"/>
</dbReference>
<protein>
    <recommendedName>
        <fullName evidence="1">Condensation domain-containing protein</fullName>
    </recommendedName>
</protein>
<gene>
    <name evidence="2" type="ORF">G5C60_09450</name>
</gene>
<dbReference type="PANTHER" id="PTHR45527">
    <property type="entry name" value="NONRIBOSOMAL PEPTIDE SYNTHETASE"/>
    <property type="match status" value="1"/>
</dbReference>
<dbReference type="Proteomes" id="UP000472335">
    <property type="component" value="Unassembled WGS sequence"/>
</dbReference>
<sequence length="446" mass="48949">MKGARRPRPASPRTFLSPVPWAGHRCGYVSGVAVQIQPSVGQSLLWFLDRYRGEEGALNCPTLCRIRGPLDTARLYRAVADVMTRHEALRTTFAGGGRRLRALVAEDVSPLVHEVDLSGAPDPQAAVREAVTAELGTRIDPTQNGVRLTLWRLAADEHVLCFNMHHMITDAWSCRVILQDLCAALDRPEDEPAPAAARPYSAFAADQRQALASDAGKRLTAFWSRQLRDLTLPPLPMSPATPRAERDTDLVQHTLDAGTVAALDAVARSERSTLFVGLLTAYYRALQQVSGSNDLAVATLFANRAPDYRDTVGFLANMVLLRTRLQHGADFAADLRATHTTVMDAFVNQALPLQMLPLTLKDASRRLDDVVFQMMPDPVYNTRAGGLDIEVLVPDDVATRFELELVAVPAGDTVRILLFYNPDRFSPEFVRELLAAYVEICTASAG</sequence>
<dbReference type="Pfam" id="PF00668">
    <property type="entry name" value="Condensation"/>
    <property type="match status" value="1"/>
</dbReference>
<reference evidence="2 3" key="1">
    <citation type="submission" date="2020-02" db="EMBL/GenBank/DDBJ databases">
        <title>Whole-genome analyses of novel actinobacteria.</title>
        <authorList>
            <person name="Sahin N."/>
            <person name="Gencbay T."/>
        </authorList>
    </citation>
    <scope>NUCLEOTIDE SEQUENCE [LARGE SCALE GENOMIC DNA]</scope>
    <source>
        <strain evidence="2 3">HC44</strain>
    </source>
</reference>
<proteinExistence type="predicted"/>
<dbReference type="GO" id="GO:0047527">
    <property type="term" value="F:2,3-dihydroxybenzoate-serine ligase activity"/>
    <property type="evidence" value="ECO:0007669"/>
    <property type="project" value="TreeGrafter"/>
</dbReference>